<dbReference type="PANTHER" id="PTHR45790:SF1">
    <property type="entry name" value="SIROHEME SYNTHASE"/>
    <property type="match status" value="1"/>
</dbReference>
<keyword evidence="5" id="KW-0627">Porphyrin biosynthesis</keyword>
<feature type="domain" description="Tetrapyrrole methylase" evidence="8">
    <location>
        <begin position="63"/>
        <end position="272"/>
    </location>
</feature>
<dbReference type="EMBL" id="EU910853">
    <property type="protein sequence ID" value="ACF98046.1"/>
    <property type="molecule type" value="Genomic_DNA"/>
</dbReference>
<dbReference type="GO" id="GO:0019354">
    <property type="term" value="P:siroheme biosynthetic process"/>
    <property type="evidence" value="ECO:0007669"/>
    <property type="project" value="InterPro"/>
</dbReference>
<evidence type="ECO:0000256" key="1">
    <source>
        <dbReference type="ARBA" id="ARBA00012162"/>
    </source>
</evidence>
<evidence type="ECO:0000256" key="6">
    <source>
        <dbReference type="RuleBase" id="RU003960"/>
    </source>
</evidence>
<evidence type="ECO:0000256" key="7">
    <source>
        <dbReference type="SAM" id="MobiDB-lite"/>
    </source>
</evidence>
<dbReference type="InterPro" id="IPR050161">
    <property type="entry name" value="Siro_Cobalamin_biosynth"/>
</dbReference>
<dbReference type="FunFam" id="3.30.950.10:FF:000001">
    <property type="entry name" value="Siroheme synthase"/>
    <property type="match status" value="1"/>
</dbReference>
<evidence type="ECO:0000259" key="8">
    <source>
        <dbReference type="Pfam" id="PF00590"/>
    </source>
</evidence>
<dbReference type="PANTHER" id="PTHR45790">
    <property type="entry name" value="SIROHEME SYNTHASE-RELATED"/>
    <property type="match status" value="1"/>
</dbReference>
<name>B8R8P0_9BACT</name>
<reference evidence="9" key="1">
    <citation type="journal article" date="2009" name="Appl. Environ. Microbiol.">
        <title>Characterization of denitrification gene clusters of soil bacteria via a metagenomic approach.</title>
        <authorList>
            <person name="Demaneche S."/>
            <person name="Philippot L."/>
            <person name="David M.M."/>
            <person name="Navarro E."/>
            <person name="Vogel T.M."/>
            <person name="Simonet P."/>
        </authorList>
    </citation>
    <scope>NUCLEOTIDE SEQUENCE</scope>
</reference>
<dbReference type="InterPro" id="IPR035996">
    <property type="entry name" value="4pyrrol_Methylase_sf"/>
</dbReference>
<dbReference type="SUPFAM" id="SSF53790">
    <property type="entry name" value="Tetrapyrrole methylase"/>
    <property type="match status" value="1"/>
</dbReference>
<evidence type="ECO:0000256" key="3">
    <source>
        <dbReference type="ARBA" id="ARBA00022679"/>
    </source>
</evidence>
<evidence type="ECO:0000256" key="5">
    <source>
        <dbReference type="ARBA" id="ARBA00023244"/>
    </source>
</evidence>
<dbReference type="InterPro" id="IPR000878">
    <property type="entry name" value="4pyrrol_Mease"/>
</dbReference>
<dbReference type="InterPro" id="IPR006366">
    <property type="entry name" value="CobA/CysG_C"/>
</dbReference>
<dbReference type="FunFam" id="3.40.1010.10:FF:000001">
    <property type="entry name" value="Siroheme synthase"/>
    <property type="match status" value="1"/>
</dbReference>
<accession>B8R8P0</accession>
<dbReference type="InterPro" id="IPR003043">
    <property type="entry name" value="Uropor_MeTrfase_CS"/>
</dbReference>
<dbReference type="InterPro" id="IPR014776">
    <property type="entry name" value="4pyrrole_Mease_sub2"/>
</dbReference>
<evidence type="ECO:0000256" key="2">
    <source>
        <dbReference type="ARBA" id="ARBA00022603"/>
    </source>
</evidence>
<protein>
    <recommendedName>
        <fullName evidence="1">uroporphyrinogen-III C-methyltransferase</fullName>
        <ecNumber evidence="1">2.1.1.107</ecNumber>
    </recommendedName>
</protein>
<dbReference type="GO" id="GO:0004851">
    <property type="term" value="F:uroporphyrin-III C-methyltransferase activity"/>
    <property type="evidence" value="ECO:0007669"/>
    <property type="project" value="UniProtKB-EC"/>
</dbReference>
<dbReference type="Gene3D" id="3.40.1010.10">
    <property type="entry name" value="Cobalt-precorrin-4 Transmethylase, Domain 1"/>
    <property type="match status" value="1"/>
</dbReference>
<organism evidence="9">
    <name type="scientific">uncultured bacterium 888</name>
    <dbReference type="NCBI Taxonomy" id="548896"/>
    <lineage>
        <taxon>Bacteria</taxon>
        <taxon>environmental samples</taxon>
    </lineage>
</organism>
<dbReference type="InterPro" id="IPR014777">
    <property type="entry name" value="4pyrrole_Mease_sub1"/>
</dbReference>
<dbReference type="GO" id="GO:0032259">
    <property type="term" value="P:methylation"/>
    <property type="evidence" value="ECO:0007669"/>
    <property type="project" value="UniProtKB-KW"/>
</dbReference>
<dbReference type="NCBIfam" id="NF004790">
    <property type="entry name" value="PRK06136.1"/>
    <property type="match status" value="1"/>
</dbReference>
<feature type="region of interest" description="Disordered" evidence="7">
    <location>
        <begin position="302"/>
        <end position="330"/>
    </location>
</feature>
<dbReference type="EC" id="2.1.1.107" evidence="1"/>
<evidence type="ECO:0000313" key="9">
    <source>
        <dbReference type="EMBL" id="ACF98046.1"/>
    </source>
</evidence>
<dbReference type="PROSITE" id="PS00840">
    <property type="entry name" value="SUMT_2"/>
    <property type="match status" value="1"/>
</dbReference>
<keyword evidence="3 6" id="KW-0808">Transferase</keyword>
<keyword evidence="2 6" id="KW-0489">Methyltransferase</keyword>
<dbReference type="CDD" id="cd11642">
    <property type="entry name" value="SUMT"/>
    <property type="match status" value="1"/>
</dbReference>
<dbReference type="Gene3D" id="3.30.950.10">
    <property type="entry name" value="Methyltransferase, Cobalt-precorrin-4 Transmethylase, Domain 2"/>
    <property type="match status" value="1"/>
</dbReference>
<sequence>MREGGRIHTDSLIPLARAETSWLRKFEAVARKQAEVLRIALTGKRADPSATDPLQRRAGEGEVALVGCGPGDPELLTLRALRVLREAQVIVYDHLVSNAILELARPGARRIYVGKESGRHTLPQERINALMIALANEGLRVARLKGGDPFVFGRGGEELQALARSGVDVRVVPGITAACGVAASTGVPLTHRDHAHSCIFVTGHLHDGTMDLDWEGLARPSQTIVVYMGLKGLPILSRELIRHGLPAATPAMIVSQGTLSSQRVVTGTIETLPRRAAAEKLEPPTMIVIGEVVSVRTALKEHAEAGRASSAARSDPTAGREPREASSAVA</sequence>
<comment type="similarity">
    <text evidence="6">Belongs to the precorrin methyltransferase family.</text>
</comment>
<proteinExistence type="inferred from homology"/>
<dbReference type="Pfam" id="PF00590">
    <property type="entry name" value="TP_methylase"/>
    <property type="match status" value="1"/>
</dbReference>
<dbReference type="AlphaFoldDB" id="B8R8P0"/>
<dbReference type="NCBIfam" id="TIGR01469">
    <property type="entry name" value="cobA_cysG_Cterm"/>
    <property type="match status" value="1"/>
</dbReference>
<evidence type="ECO:0000256" key="4">
    <source>
        <dbReference type="ARBA" id="ARBA00022691"/>
    </source>
</evidence>
<keyword evidence="4" id="KW-0949">S-adenosyl-L-methionine</keyword>